<feature type="non-terminal residue" evidence="1">
    <location>
        <position position="52"/>
    </location>
</feature>
<protein>
    <submittedName>
        <fullName evidence="1">Uncharacterized protein</fullName>
    </submittedName>
</protein>
<dbReference type="EMBL" id="JABBWG010000038">
    <property type="protein sequence ID" value="KAG1808385.1"/>
    <property type="molecule type" value="Genomic_DNA"/>
</dbReference>
<keyword evidence="2" id="KW-1185">Reference proteome</keyword>
<proteinExistence type="predicted"/>
<dbReference type="OrthoDB" id="2800503at2759"/>
<dbReference type="GeneID" id="64623651"/>
<name>A0A9P7E1F3_9AGAM</name>
<reference evidence="1" key="1">
    <citation type="journal article" date="2020" name="New Phytol.">
        <title>Comparative genomics reveals dynamic genome evolution in host specialist ectomycorrhizal fungi.</title>
        <authorList>
            <person name="Lofgren L.A."/>
            <person name="Nguyen N.H."/>
            <person name="Vilgalys R."/>
            <person name="Ruytinx J."/>
            <person name="Liao H.L."/>
            <person name="Branco S."/>
            <person name="Kuo A."/>
            <person name="LaButti K."/>
            <person name="Lipzen A."/>
            <person name="Andreopoulos W."/>
            <person name="Pangilinan J."/>
            <person name="Riley R."/>
            <person name="Hundley H."/>
            <person name="Na H."/>
            <person name="Barry K."/>
            <person name="Grigoriev I.V."/>
            <person name="Stajich J.E."/>
            <person name="Kennedy P.G."/>
        </authorList>
    </citation>
    <scope>NUCLEOTIDE SEQUENCE</scope>
    <source>
        <strain evidence="1">MN1</strain>
    </source>
</reference>
<gene>
    <name evidence="1" type="ORF">BJ212DRAFT_1244503</name>
</gene>
<comment type="caution">
    <text evidence="1">The sequence shown here is derived from an EMBL/GenBank/DDBJ whole genome shotgun (WGS) entry which is preliminary data.</text>
</comment>
<sequence>VLIENVPTSYNPSSLHTNSNIEMNDGLKPGTITKARWIKPVAQCKLDQRTAH</sequence>
<evidence type="ECO:0000313" key="1">
    <source>
        <dbReference type="EMBL" id="KAG1808385.1"/>
    </source>
</evidence>
<dbReference type="Proteomes" id="UP000807769">
    <property type="component" value="Unassembled WGS sequence"/>
</dbReference>
<accession>A0A9P7E1F3</accession>
<dbReference type="RefSeq" id="XP_041188600.1">
    <property type="nucleotide sequence ID" value="XM_041329634.1"/>
</dbReference>
<organism evidence="1 2">
    <name type="scientific">Suillus subaureus</name>
    <dbReference type="NCBI Taxonomy" id="48587"/>
    <lineage>
        <taxon>Eukaryota</taxon>
        <taxon>Fungi</taxon>
        <taxon>Dikarya</taxon>
        <taxon>Basidiomycota</taxon>
        <taxon>Agaricomycotina</taxon>
        <taxon>Agaricomycetes</taxon>
        <taxon>Agaricomycetidae</taxon>
        <taxon>Boletales</taxon>
        <taxon>Suillineae</taxon>
        <taxon>Suillaceae</taxon>
        <taxon>Suillus</taxon>
    </lineage>
</organism>
<dbReference type="AlphaFoldDB" id="A0A9P7E1F3"/>
<evidence type="ECO:0000313" key="2">
    <source>
        <dbReference type="Proteomes" id="UP000807769"/>
    </source>
</evidence>
<feature type="non-terminal residue" evidence="1">
    <location>
        <position position="1"/>
    </location>
</feature>